<dbReference type="InterPro" id="IPR002974">
    <property type="entry name" value="Cyt_P450_E_CYP52_ascomycetes"/>
</dbReference>
<dbReference type="InterPro" id="IPR047146">
    <property type="entry name" value="Cyt_P450_E_CYP52_fungi"/>
</dbReference>
<dbReference type="GO" id="GO:0020037">
    <property type="term" value="F:heme binding"/>
    <property type="evidence" value="ECO:0007669"/>
    <property type="project" value="InterPro"/>
</dbReference>
<organism evidence="7 8">
    <name type="scientific">Pseudopithomyces chartarum</name>
    <dbReference type="NCBI Taxonomy" id="1892770"/>
    <lineage>
        <taxon>Eukaryota</taxon>
        <taxon>Fungi</taxon>
        <taxon>Dikarya</taxon>
        <taxon>Ascomycota</taxon>
        <taxon>Pezizomycotina</taxon>
        <taxon>Dothideomycetes</taxon>
        <taxon>Pleosporomycetidae</taxon>
        <taxon>Pleosporales</taxon>
        <taxon>Massarineae</taxon>
        <taxon>Didymosphaeriaceae</taxon>
        <taxon>Pseudopithomyces</taxon>
    </lineage>
</organism>
<keyword evidence="8" id="KW-1185">Reference proteome</keyword>
<protein>
    <recommendedName>
        <fullName evidence="9">Cytochrome P450</fullName>
    </recommendedName>
</protein>
<evidence type="ECO:0000256" key="1">
    <source>
        <dbReference type="ARBA" id="ARBA00001971"/>
    </source>
</evidence>
<dbReference type="InterPro" id="IPR036396">
    <property type="entry name" value="Cyt_P450_sf"/>
</dbReference>
<dbReference type="GO" id="GO:0016712">
    <property type="term" value="F:oxidoreductase activity, acting on paired donors, with incorporation or reduction of molecular oxygen, reduced flavin or flavoprotein as one donor, and incorporation of one atom of oxygen"/>
    <property type="evidence" value="ECO:0007669"/>
    <property type="project" value="InterPro"/>
</dbReference>
<evidence type="ECO:0000256" key="5">
    <source>
        <dbReference type="ARBA" id="ARBA00023004"/>
    </source>
</evidence>
<dbReference type="InterPro" id="IPR001128">
    <property type="entry name" value="Cyt_P450"/>
</dbReference>
<accession>A0AAN6M1D5</accession>
<dbReference type="PANTHER" id="PTHR24287">
    <property type="entry name" value="P450, PUTATIVE (EUROFUNG)-RELATED"/>
    <property type="match status" value="1"/>
</dbReference>
<keyword evidence="4" id="KW-0560">Oxidoreductase</keyword>
<dbReference type="Proteomes" id="UP001280581">
    <property type="component" value="Unassembled WGS sequence"/>
</dbReference>
<evidence type="ECO:0000256" key="2">
    <source>
        <dbReference type="ARBA" id="ARBA00010617"/>
    </source>
</evidence>
<keyword evidence="6" id="KW-0503">Monooxygenase</keyword>
<dbReference type="EMBL" id="WVTA01000005">
    <property type="protein sequence ID" value="KAK3209922.1"/>
    <property type="molecule type" value="Genomic_DNA"/>
</dbReference>
<sequence length="420" mass="47843">MTQKSLHILTLIWTASIENLRKTTVFWRLRPISFGNMERQVSKAVLATNFENFGLQPIRYEGGNGFFGNGMLVTDGPQWKKSRTLIKPTFDIAHIANLDRLGPFVDRFMELLPRDGSTVDLFPLLKRMALDISTEFIFGRSTGALSSQDGGKDFMDAFQAALRDVVIPDPSQRSEEDYKGCQEVWDYIDARIDEAVARTAKSNDEPLTTKKQVRIIDELVRSSDDKTTLRFLVISLFMPAHDNLAVAVGNAFFHLARKPEAWTKLRAEVVSKVDQPLTHEVLTSHKYLTWVLKETFRLTPLNSGTLRECLSTTVLPVGGGVDGQSPPLVEKGELIETHFRIQLRDKSYWGDDANEFCPERWETMRPTWEYIPFLGGPRICPAMKLVYAECQYFIVRIVREFSGSENRDPVRSWNGWKRGG</sequence>
<dbReference type="Pfam" id="PF00067">
    <property type="entry name" value="p450"/>
    <property type="match status" value="1"/>
</dbReference>
<dbReference type="SUPFAM" id="SSF48264">
    <property type="entry name" value="Cytochrome P450"/>
    <property type="match status" value="1"/>
</dbReference>
<proteinExistence type="inferred from homology"/>
<reference evidence="7 8" key="1">
    <citation type="submission" date="2021-02" db="EMBL/GenBank/DDBJ databases">
        <title>Genome assembly of Pseudopithomyces chartarum.</title>
        <authorList>
            <person name="Jauregui R."/>
            <person name="Singh J."/>
            <person name="Voisey C."/>
        </authorList>
    </citation>
    <scope>NUCLEOTIDE SEQUENCE [LARGE SCALE GENOMIC DNA]</scope>
    <source>
        <strain evidence="7 8">AGR01</strain>
    </source>
</reference>
<evidence type="ECO:0000313" key="7">
    <source>
        <dbReference type="EMBL" id="KAK3209922.1"/>
    </source>
</evidence>
<name>A0AAN6M1D5_9PLEO</name>
<dbReference type="AlphaFoldDB" id="A0AAN6M1D5"/>
<dbReference type="PANTHER" id="PTHR24287:SF19">
    <property type="entry name" value="CYTOCHROME P450"/>
    <property type="match status" value="1"/>
</dbReference>
<evidence type="ECO:0000313" key="8">
    <source>
        <dbReference type="Proteomes" id="UP001280581"/>
    </source>
</evidence>
<comment type="caution">
    <text evidence="7">The sequence shown here is derived from an EMBL/GenBank/DDBJ whole genome shotgun (WGS) entry which is preliminary data.</text>
</comment>
<gene>
    <name evidence="7" type="ORF">GRF29_44g1005242</name>
</gene>
<keyword evidence="3" id="KW-0479">Metal-binding</keyword>
<comment type="cofactor">
    <cofactor evidence="1">
        <name>heme</name>
        <dbReference type="ChEBI" id="CHEBI:30413"/>
    </cofactor>
</comment>
<evidence type="ECO:0000256" key="6">
    <source>
        <dbReference type="ARBA" id="ARBA00023033"/>
    </source>
</evidence>
<evidence type="ECO:0000256" key="4">
    <source>
        <dbReference type="ARBA" id="ARBA00023002"/>
    </source>
</evidence>
<evidence type="ECO:0000256" key="3">
    <source>
        <dbReference type="ARBA" id="ARBA00022723"/>
    </source>
</evidence>
<keyword evidence="5" id="KW-0408">Iron</keyword>
<comment type="similarity">
    <text evidence="2">Belongs to the cytochrome P450 family.</text>
</comment>
<evidence type="ECO:0008006" key="9">
    <source>
        <dbReference type="Google" id="ProtNLM"/>
    </source>
</evidence>
<dbReference type="PRINTS" id="PR01239">
    <property type="entry name" value="EP450IICYP52"/>
</dbReference>
<dbReference type="Gene3D" id="1.10.630.10">
    <property type="entry name" value="Cytochrome P450"/>
    <property type="match status" value="1"/>
</dbReference>
<dbReference type="GO" id="GO:0005506">
    <property type="term" value="F:iron ion binding"/>
    <property type="evidence" value="ECO:0007669"/>
    <property type="project" value="InterPro"/>
</dbReference>